<dbReference type="AlphaFoldDB" id="A0A9W6FY10"/>
<dbReference type="HAMAP" id="MF_00095">
    <property type="entry name" value="SfsA"/>
    <property type="match status" value="1"/>
</dbReference>
<gene>
    <name evidence="1 4" type="primary">sfsA</name>
    <name evidence="4" type="ORF">GHYDROH2_04100</name>
</gene>
<organism evidence="4 5">
    <name type="scientific">Geobacter hydrogenophilus</name>
    <dbReference type="NCBI Taxonomy" id="40983"/>
    <lineage>
        <taxon>Bacteria</taxon>
        <taxon>Pseudomonadati</taxon>
        <taxon>Thermodesulfobacteriota</taxon>
        <taxon>Desulfuromonadia</taxon>
        <taxon>Geobacterales</taxon>
        <taxon>Geobacteraceae</taxon>
        <taxon>Geobacter</taxon>
    </lineage>
</organism>
<comment type="caution">
    <text evidence="4">The sequence shown here is derived from an EMBL/GenBank/DDBJ whole genome shotgun (WGS) entry which is preliminary data.</text>
</comment>
<reference evidence="4" key="1">
    <citation type="submission" date="2022-12" db="EMBL/GenBank/DDBJ databases">
        <title>Reference genome sequencing for broad-spectrum identification of bacterial and archaeal isolates by mass spectrometry.</title>
        <authorList>
            <person name="Sekiguchi Y."/>
            <person name="Tourlousse D.M."/>
        </authorList>
    </citation>
    <scope>NUCLEOTIDE SEQUENCE</scope>
    <source>
        <strain evidence="4">H2</strain>
    </source>
</reference>
<comment type="similarity">
    <text evidence="1">Belongs to the SfsA family.</text>
</comment>
<dbReference type="FunFam" id="2.40.50.580:FF:000001">
    <property type="entry name" value="Sugar fermentation stimulation protein A"/>
    <property type="match status" value="1"/>
</dbReference>
<feature type="domain" description="Sugar fermentation stimulation protein C-terminal" evidence="2">
    <location>
        <begin position="95"/>
        <end position="232"/>
    </location>
</feature>
<accession>A0A9W6FY10</accession>
<protein>
    <recommendedName>
        <fullName evidence="1">Sugar fermentation stimulation protein homolog</fullName>
    </recommendedName>
</protein>
<dbReference type="InterPro" id="IPR005224">
    <property type="entry name" value="SfsA"/>
</dbReference>
<evidence type="ECO:0000256" key="1">
    <source>
        <dbReference type="HAMAP-Rule" id="MF_00095"/>
    </source>
</evidence>
<proteinExistence type="inferred from homology"/>
<evidence type="ECO:0000313" key="5">
    <source>
        <dbReference type="Proteomes" id="UP001144352"/>
    </source>
</evidence>
<dbReference type="Pfam" id="PF17746">
    <property type="entry name" value="SfsA_N"/>
    <property type="match status" value="1"/>
</dbReference>
<dbReference type="GO" id="GO:0003677">
    <property type="term" value="F:DNA binding"/>
    <property type="evidence" value="ECO:0007669"/>
    <property type="project" value="InterPro"/>
</dbReference>
<dbReference type="PANTHER" id="PTHR30545">
    <property type="entry name" value="SUGAR FERMENTATION STIMULATION PROTEIN A"/>
    <property type="match status" value="1"/>
</dbReference>
<evidence type="ECO:0000313" key="4">
    <source>
        <dbReference type="EMBL" id="GLI36909.1"/>
    </source>
</evidence>
<dbReference type="Proteomes" id="UP001144352">
    <property type="component" value="Unassembled WGS sequence"/>
</dbReference>
<keyword evidence="5" id="KW-1185">Reference proteome</keyword>
<evidence type="ECO:0000259" key="2">
    <source>
        <dbReference type="Pfam" id="PF03749"/>
    </source>
</evidence>
<sequence length="244" mass="27029">MPCRDTPCYTLFMRLPTPLYPGTLIRRYQRFLADVQLADGTIVTAHCPNSGSMKGCNLPGSQVWLSKSTNPARKLAYTWELVMADGFWAGINTGLPNRLVREAIEGGTVTELQGYGSIRPEVRYGEERSRIDLLLEGEPGRCWVEVKNVTLVEGGRALFPDAVTERGQKHLRELMEMVRRGDRGVIFFVVQRGDGDGVAPADAIDPEYGRLLRLAVASGVEALAYRALVTPEEIRLTGRLPVIL</sequence>
<dbReference type="InterPro" id="IPR040452">
    <property type="entry name" value="SfsA_C"/>
</dbReference>
<dbReference type="Pfam" id="PF03749">
    <property type="entry name" value="SfsA"/>
    <property type="match status" value="1"/>
</dbReference>
<dbReference type="EMBL" id="BSDS01000001">
    <property type="protein sequence ID" value="GLI36909.1"/>
    <property type="molecule type" value="Genomic_DNA"/>
</dbReference>
<dbReference type="PANTHER" id="PTHR30545:SF2">
    <property type="entry name" value="SUGAR FERMENTATION STIMULATION PROTEIN A"/>
    <property type="match status" value="1"/>
</dbReference>
<name>A0A9W6FY10_9BACT</name>
<dbReference type="PROSITE" id="PS00888">
    <property type="entry name" value="CNMP_BINDING_1"/>
    <property type="match status" value="1"/>
</dbReference>
<evidence type="ECO:0000259" key="3">
    <source>
        <dbReference type="Pfam" id="PF17746"/>
    </source>
</evidence>
<dbReference type="CDD" id="cd22359">
    <property type="entry name" value="SfsA-like_bacterial"/>
    <property type="match status" value="1"/>
</dbReference>
<dbReference type="InterPro" id="IPR041465">
    <property type="entry name" value="SfsA_N"/>
</dbReference>
<feature type="domain" description="SfsA N-terminal OB" evidence="3">
    <location>
        <begin position="25"/>
        <end position="91"/>
    </location>
</feature>
<dbReference type="Gene3D" id="2.40.50.580">
    <property type="match status" value="1"/>
</dbReference>
<dbReference type="Gene3D" id="3.40.1350.60">
    <property type="match status" value="1"/>
</dbReference>
<dbReference type="FunFam" id="3.40.1350.60:FF:000001">
    <property type="entry name" value="Sugar fermentation stimulation protein A"/>
    <property type="match status" value="1"/>
</dbReference>
<dbReference type="InterPro" id="IPR018488">
    <property type="entry name" value="cNMP-bd_CS"/>
</dbReference>
<dbReference type="NCBIfam" id="TIGR00230">
    <property type="entry name" value="sfsA"/>
    <property type="match status" value="1"/>
</dbReference>